<keyword evidence="2" id="KW-1185">Reference proteome</keyword>
<reference evidence="1" key="1">
    <citation type="submission" date="2021-04" db="EMBL/GenBank/DDBJ databases">
        <authorList>
            <consortium name="Wellcome Sanger Institute Data Sharing"/>
        </authorList>
    </citation>
    <scope>NUCLEOTIDE SEQUENCE [LARGE SCALE GENOMIC DNA]</scope>
</reference>
<organism evidence="1 2">
    <name type="scientific">Sparus aurata</name>
    <name type="common">Gilthead sea bream</name>
    <dbReference type="NCBI Taxonomy" id="8175"/>
    <lineage>
        <taxon>Eukaryota</taxon>
        <taxon>Metazoa</taxon>
        <taxon>Chordata</taxon>
        <taxon>Craniata</taxon>
        <taxon>Vertebrata</taxon>
        <taxon>Euteleostomi</taxon>
        <taxon>Actinopterygii</taxon>
        <taxon>Neopterygii</taxon>
        <taxon>Teleostei</taxon>
        <taxon>Neoteleostei</taxon>
        <taxon>Acanthomorphata</taxon>
        <taxon>Eupercaria</taxon>
        <taxon>Spariformes</taxon>
        <taxon>Sparidae</taxon>
        <taxon>Sparus</taxon>
    </lineage>
</organism>
<accession>A0A671XFD4</accession>
<sequence length="21" mass="2396">NYEAYFGQGTKLTVLGEYDVK</sequence>
<protein>
    <submittedName>
        <fullName evidence="1">Uncharacterized protein</fullName>
    </submittedName>
</protein>
<dbReference type="Proteomes" id="UP000472265">
    <property type="component" value="Chromosome 16"/>
</dbReference>
<evidence type="ECO:0000313" key="1">
    <source>
        <dbReference type="Ensembl" id="ENSSAUP00010049819.1"/>
    </source>
</evidence>
<reference evidence="1" key="3">
    <citation type="submission" date="2025-09" db="UniProtKB">
        <authorList>
            <consortium name="Ensembl"/>
        </authorList>
    </citation>
    <scope>IDENTIFICATION</scope>
</reference>
<dbReference type="AlphaFoldDB" id="A0A671XFD4"/>
<dbReference type="Ensembl" id="ENSSAUT00010052413.1">
    <property type="protein sequence ID" value="ENSSAUP00010049819.1"/>
    <property type="gene ID" value="ENSSAUG00010020780.1"/>
</dbReference>
<evidence type="ECO:0000313" key="2">
    <source>
        <dbReference type="Proteomes" id="UP000472265"/>
    </source>
</evidence>
<reference evidence="1" key="2">
    <citation type="submission" date="2025-08" db="UniProtKB">
        <authorList>
            <consortium name="Ensembl"/>
        </authorList>
    </citation>
    <scope>IDENTIFICATION</scope>
</reference>
<proteinExistence type="predicted"/>
<dbReference type="InParanoid" id="A0A671XFD4"/>
<name>A0A671XFD4_SPAAU</name>